<evidence type="ECO:0000256" key="5">
    <source>
        <dbReference type="ARBA" id="ARBA00022779"/>
    </source>
</evidence>
<keyword evidence="9" id="KW-0282">Flagellum</keyword>
<accession>A0A653Y621</accession>
<dbReference type="GO" id="GO:0071973">
    <property type="term" value="P:bacterial-type flagellum-dependent cell motility"/>
    <property type="evidence" value="ECO:0007669"/>
    <property type="project" value="InterPro"/>
</dbReference>
<evidence type="ECO:0000256" key="2">
    <source>
        <dbReference type="ARBA" id="ARBA00009226"/>
    </source>
</evidence>
<keyword evidence="3" id="KW-1003">Cell membrane</keyword>
<dbReference type="InterPro" id="IPR036429">
    <property type="entry name" value="SpoA-like_sf"/>
</dbReference>
<evidence type="ECO:0000313" key="9">
    <source>
        <dbReference type="EMBL" id="VXC37507.1"/>
    </source>
</evidence>
<feature type="domain" description="CheC-like protein" evidence="8">
    <location>
        <begin position="246"/>
        <end position="281"/>
    </location>
</feature>
<reference evidence="9 10" key="1">
    <citation type="submission" date="2019-10" db="EMBL/GenBank/DDBJ databases">
        <authorList>
            <person name="Karimi E."/>
        </authorList>
    </citation>
    <scope>NUCLEOTIDE SEQUENCE [LARGE SCALE GENOMIC DNA]</scope>
    <source>
        <strain evidence="9">Bacillus sp. 71</strain>
    </source>
</reference>
<dbReference type="EMBL" id="CABWMC010000023">
    <property type="protein sequence ID" value="VXC37507.1"/>
    <property type="molecule type" value="Genomic_DNA"/>
</dbReference>
<keyword evidence="9" id="KW-0966">Cell projection</keyword>
<dbReference type="GO" id="GO:0003774">
    <property type="term" value="F:cytoskeletal motor activity"/>
    <property type="evidence" value="ECO:0007669"/>
    <property type="project" value="InterPro"/>
</dbReference>
<dbReference type="Gene3D" id="2.30.330.10">
    <property type="entry name" value="SpoA-like"/>
    <property type="match status" value="1"/>
</dbReference>
<organism evidence="9 10">
    <name type="scientific">Bacillus mycoides</name>
    <dbReference type="NCBI Taxonomy" id="1405"/>
    <lineage>
        <taxon>Bacteria</taxon>
        <taxon>Bacillati</taxon>
        <taxon>Bacillota</taxon>
        <taxon>Bacilli</taxon>
        <taxon>Bacillales</taxon>
        <taxon>Bacillaceae</taxon>
        <taxon>Bacillus</taxon>
        <taxon>Bacillus cereus group</taxon>
    </lineage>
</organism>
<dbReference type="GO" id="GO:0006935">
    <property type="term" value="P:chemotaxis"/>
    <property type="evidence" value="ECO:0007669"/>
    <property type="project" value="UniProtKB-KW"/>
</dbReference>
<gene>
    <name evidence="9" type="ORF">BACI71_30724</name>
</gene>
<dbReference type="GO" id="GO:0016787">
    <property type="term" value="F:hydrolase activity"/>
    <property type="evidence" value="ECO:0007669"/>
    <property type="project" value="InterPro"/>
</dbReference>
<proteinExistence type="inferred from homology"/>
<feature type="domain" description="Flagellar motor switch protein FliN-like C-terminal" evidence="7">
    <location>
        <begin position="479"/>
        <end position="546"/>
    </location>
</feature>
<keyword evidence="4" id="KW-0145">Chemotaxis</keyword>
<dbReference type="SUPFAM" id="SSF103039">
    <property type="entry name" value="CheC-like"/>
    <property type="match status" value="2"/>
</dbReference>
<feature type="domain" description="CheC-like protein" evidence="8">
    <location>
        <begin position="344"/>
        <end position="379"/>
    </location>
</feature>
<feature type="domain" description="CheC-like protein" evidence="8">
    <location>
        <begin position="122"/>
        <end position="158"/>
    </location>
</feature>
<dbReference type="AlphaFoldDB" id="A0A653Y621"/>
<dbReference type="PANTHER" id="PTHR43484">
    <property type="match status" value="1"/>
</dbReference>
<keyword evidence="5" id="KW-0283">Flagellar rotation</keyword>
<dbReference type="NCBIfam" id="NF005995">
    <property type="entry name" value="PRK08119.1"/>
    <property type="match status" value="1"/>
</dbReference>
<sequence length="548" mass="61163">MPEQHTKGDTGTIVLEKENEHLTPQECDILGEIANISFGSASTVLSTILNRQVSITAPQVELVDLYDTSDVEIPHVVLNIHFTKGLDMENLLVLQQDVALSIADLMMMGTGEVEEGKELGELELSAVQEAMNQMMGFAATSMSEFFQDTVDMSPPTIKVVQLTEEMEKISGINGNNMVVKVSFELKIDNLVNSQLVQVVSVEHAKRMINKLLQLSGGVEEEIDEPAEVQETEIVEEHVEKEQLTQEEKDVLGEIANISIGSASTVLSTLLNQPVTISTPNVEAINVRHYEGVPVPFVILNVDFVEGLKNENVFVFTKDVALTMVDLMMMGTGEIDPEKELSELELSGIKEIMNQMMGHAATAMSEMFKEKMDMTPPDVKFVSLKEEMEYLGESMAVDELVQITFNLEIGDLLQSKMYQILPISEAKEMVRRLLYPMVEEQEEIVEEVVEEEEIPAPVVQPIEYKEVKQVEPVYMDTSILQNVEMNVKFVFGSTVRTIQDILSLQENEAVVLDEDIDEPIQIYVNDVLVAYGELVNVDGFFGVKMTKSL</sequence>
<dbReference type="Gene3D" id="3.40.1550.10">
    <property type="entry name" value="CheC-like"/>
    <property type="match status" value="2"/>
</dbReference>
<dbReference type="SUPFAM" id="SSF101801">
    <property type="entry name" value="Surface presentation of antigens (SPOA)"/>
    <property type="match status" value="1"/>
</dbReference>
<evidence type="ECO:0000256" key="6">
    <source>
        <dbReference type="ARBA" id="ARBA00023136"/>
    </source>
</evidence>
<name>A0A653Y621_BACMY</name>
<dbReference type="InterPro" id="IPR051469">
    <property type="entry name" value="FliN/MopA/SpaO"/>
</dbReference>
<evidence type="ECO:0000259" key="7">
    <source>
        <dbReference type="Pfam" id="PF01052"/>
    </source>
</evidence>
<dbReference type="GO" id="GO:0009425">
    <property type="term" value="C:bacterial-type flagellum basal body"/>
    <property type="evidence" value="ECO:0007669"/>
    <property type="project" value="InterPro"/>
</dbReference>
<dbReference type="Proteomes" id="UP000437562">
    <property type="component" value="Unassembled WGS sequence"/>
</dbReference>
<feature type="domain" description="CheC-like protein" evidence="8">
    <location>
        <begin position="26"/>
        <end position="61"/>
    </location>
</feature>
<dbReference type="GO" id="GO:0005886">
    <property type="term" value="C:plasma membrane"/>
    <property type="evidence" value="ECO:0007669"/>
    <property type="project" value="UniProtKB-SubCell"/>
</dbReference>
<dbReference type="PANTHER" id="PTHR43484:SF1">
    <property type="entry name" value="FLAGELLAR MOTOR SWITCH PROTEIN FLIN"/>
    <property type="match status" value="1"/>
</dbReference>
<dbReference type="NCBIfam" id="NF005275">
    <property type="entry name" value="PRK06782.1"/>
    <property type="match status" value="1"/>
</dbReference>
<comment type="similarity">
    <text evidence="2">Belongs to the FliN/MopA/SpaO family.</text>
</comment>
<keyword evidence="6" id="KW-0472">Membrane</keyword>
<dbReference type="Pfam" id="PF04509">
    <property type="entry name" value="CheC"/>
    <property type="match status" value="4"/>
</dbReference>
<evidence type="ECO:0000256" key="1">
    <source>
        <dbReference type="ARBA" id="ARBA00004413"/>
    </source>
</evidence>
<dbReference type="FunFam" id="3.40.1550.10:FF:000003">
    <property type="entry name" value="Flagellar motor switch phosphatase FliY"/>
    <property type="match status" value="2"/>
</dbReference>
<comment type="subcellular location">
    <subcellularLocation>
        <location evidence="1">Cell membrane</location>
        <topology evidence="1">Peripheral membrane protein</topology>
        <orientation evidence="1">Cytoplasmic side</orientation>
    </subcellularLocation>
</comment>
<protein>
    <submittedName>
        <fullName evidence="9">Flagellar motor switch phosphatase FliY</fullName>
    </submittedName>
</protein>
<dbReference type="InterPro" id="IPR007597">
    <property type="entry name" value="CheC"/>
</dbReference>
<evidence type="ECO:0000256" key="4">
    <source>
        <dbReference type="ARBA" id="ARBA00022500"/>
    </source>
</evidence>
<evidence type="ECO:0000313" key="10">
    <source>
        <dbReference type="Proteomes" id="UP000437562"/>
    </source>
</evidence>
<dbReference type="CDD" id="cd17907">
    <property type="entry name" value="FliY_FliN-Y"/>
    <property type="match status" value="2"/>
</dbReference>
<evidence type="ECO:0000256" key="3">
    <source>
        <dbReference type="ARBA" id="ARBA00022475"/>
    </source>
</evidence>
<dbReference type="InterPro" id="IPR001172">
    <property type="entry name" value="FliN_T3SS_HrcQb"/>
</dbReference>
<keyword evidence="9" id="KW-0969">Cilium</keyword>
<dbReference type="PRINTS" id="PR00956">
    <property type="entry name" value="FLGMOTORFLIN"/>
</dbReference>
<dbReference type="InterPro" id="IPR001543">
    <property type="entry name" value="FliN-like_C"/>
</dbReference>
<dbReference type="RefSeq" id="WP_002086512.1">
    <property type="nucleotide sequence ID" value="NZ_CP132065.1"/>
</dbReference>
<evidence type="ECO:0000259" key="8">
    <source>
        <dbReference type="Pfam" id="PF04509"/>
    </source>
</evidence>
<dbReference type="InterPro" id="IPR028976">
    <property type="entry name" value="CheC-like_sf"/>
</dbReference>
<dbReference type="Pfam" id="PF01052">
    <property type="entry name" value="FliMN_C"/>
    <property type="match status" value="1"/>
</dbReference>